<dbReference type="Ensembl" id="ENSVURT00010035605.1">
    <property type="protein sequence ID" value="ENSVURP00010031258.1"/>
    <property type="gene ID" value="ENSVURG00010023916.1"/>
</dbReference>
<accession>A0A4X2M4N3</accession>
<dbReference type="GO" id="GO:0000828">
    <property type="term" value="F:inositol hexakisphosphate kinase activity"/>
    <property type="evidence" value="ECO:0007669"/>
    <property type="project" value="TreeGrafter"/>
</dbReference>
<dbReference type="Gene3D" id="3.30.470.160">
    <property type="entry name" value="Inositol polyphosphate kinase"/>
    <property type="match status" value="1"/>
</dbReference>
<dbReference type="GO" id="GO:0046854">
    <property type="term" value="P:phosphatidylinositol phosphate biosynthetic process"/>
    <property type="evidence" value="ECO:0007669"/>
    <property type="project" value="TreeGrafter"/>
</dbReference>
<dbReference type="PANTHER" id="PTHR12400">
    <property type="entry name" value="INOSITOL POLYPHOSPHATE KINASE"/>
    <property type="match status" value="1"/>
</dbReference>
<dbReference type="GO" id="GO:0005524">
    <property type="term" value="F:ATP binding"/>
    <property type="evidence" value="ECO:0007669"/>
    <property type="project" value="UniProtKB-KW"/>
</dbReference>
<dbReference type="GO" id="GO:0008440">
    <property type="term" value="F:inositol-1,4,5-trisphosphate 3-kinase activity"/>
    <property type="evidence" value="ECO:0007669"/>
    <property type="project" value="UniProtKB-EC"/>
</dbReference>
<evidence type="ECO:0000313" key="9">
    <source>
        <dbReference type="Ensembl" id="ENSVURP00010031258.1"/>
    </source>
</evidence>
<dbReference type="STRING" id="29139.ENSVURP00010031258"/>
<keyword evidence="10" id="KW-1185">Reference proteome</keyword>
<evidence type="ECO:0000256" key="3">
    <source>
        <dbReference type="ARBA" id="ARBA00022741"/>
    </source>
</evidence>
<comment type="catalytic activity">
    <reaction evidence="6">
        <text>1D-myo-inositol 1,4,5-trisphosphate + ATP = 1D-myo-inositol 1,3,4,5-tetrakisphosphate + ADP + H(+)</text>
        <dbReference type="Rhea" id="RHEA:11020"/>
        <dbReference type="ChEBI" id="CHEBI:15378"/>
        <dbReference type="ChEBI" id="CHEBI:30616"/>
        <dbReference type="ChEBI" id="CHEBI:57895"/>
        <dbReference type="ChEBI" id="CHEBI:203600"/>
        <dbReference type="ChEBI" id="CHEBI:456216"/>
        <dbReference type="EC" id="2.7.1.127"/>
    </reaction>
    <physiologicalReaction direction="left-to-right" evidence="6">
        <dbReference type="Rhea" id="RHEA:11021"/>
    </physiologicalReaction>
</comment>
<gene>
    <name evidence="9" type="primary">ITPKC</name>
</gene>
<dbReference type="CTD" id="80271"/>
<keyword evidence="2 7" id="KW-0808">Transferase</keyword>
<feature type="region of interest" description="Disordered" evidence="8">
    <location>
        <begin position="609"/>
        <end position="632"/>
    </location>
</feature>
<protein>
    <recommendedName>
        <fullName evidence="7">Kinase</fullName>
        <ecNumber evidence="7">2.7.-.-</ecNumber>
    </recommendedName>
</protein>
<reference evidence="10" key="1">
    <citation type="submission" date="2018-12" db="EMBL/GenBank/DDBJ databases">
        <authorList>
            <person name="Yazar S."/>
        </authorList>
    </citation>
    <scope>NUCLEOTIDE SEQUENCE [LARGE SCALE GENOMIC DNA]</scope>
</reference>
<reference evidence="9" key="2">
    <citation type="submission" date="2025-08" db="UniProtKB">
        <authorList>
            <consortium name="Ensembl"/>
        </authorList>
    </citation>
    <scope>IDENTIFICATION</scope>
</reference>
<dbReference type="FunFam" id="3.30.470.160:FF:000001">
    <property type="entry name" value="Kinase"/>
    <property type="match status" value="1"/>
</dbReference>
<organism evidence="9 10">
    <name type="scientific">Vombatus ursinus</name>
    <name type="common">Common wombat</name>
    <dbReference type="NCBI Taxonomy" id="29139"/>
    <lineage>
        <taxon>Eukaryota</taxon>
        <taxon>Metazoa</taxon>
        <taxon>Chordata</taxon>
        <taxon>Craniata</taxon>
        <taxon>Vertebrata</taxon>
        <taxon>Euteleostomi</taxon>
        <taxon>Mammalia</taxon>
        <taxon>Metatheria</taxon>
        <taxon>Diprotodontia</taxon>
        <taxon>Vombatidae</taxon>
        <taxon>Vombatus</taxon>
    </lineage>
</organism>
<dbReference type="Pfam" id="PF03770">
    <property type="entry name" value="IPK"/>
    <property type="match status" value="1"/>
</dbReference>
<dbReference type="GO" id="GO:0005634">
    <property type="term" value="C:nucleus"/>
    <property type="evidence" value="ECO:0007669"/>
    <property type="project" value="TreeGrafter"/>
</dbReference>
<reference evidence="9" key="3">
    <citation type="submission" date="2025-09" db="UniProtKB">
        <authorList>
            <consortium name="Ensembl"/>
        </authorList>
    </citation>
    <scope>IDENTIFICATION</scope>
</reference>
<dbReference type="PANTHER" id="PTHR12400:SF106">
    <property type="entry name" value="INOSITOL-TRISPHOSPHATE 3-KINASE C"/>
    <property type="match status" value="1"/>
</dbReference>
<feature type="compositionally biased region" description="Basic and acidic residues" evidence="8">
    <location>
        <begin position="297"/>
        <end position="345"/>
    </location>
</feature>
<evidence type="ECO:0000256" key="4">
    <source>
        <dbReference type="ARBA" id="ARBA00022777"/>
    </source>
</evidence>
<keyword evidence="5" id="KW-0067">ATP-binding</keyword>
<evidence type="ECO:0000256" key="1">
    <source>
        <dbReference type="ARBA" id="ARBA00007374"/>
    </source>
</evidence>
<comment type="similarity">
    <text evidence="1 7">Belongs to the inositol phosphokinase (IPK) family.</text>
</comment>
<dbReference type="InterPro" id="IPR005522">
    <property type="entry name" value="IPK"/>
</dbReference>
<dbReference type="EC" id="2.7.-.-" evidence="7"/>
<feature type="compositionally biased region" description="Basic and acidic residues" evidence="8">
    <location>
        <begin position="241"/>
        <end position="250"/>
    </location>
</feature>
<keyword evidence="4 7" id="KW-0418">Kinase</keyword>
<dbReference type="OrthoDB" id="9450968at2759"/>
<dbReference type="OMA" id="LARDDCE"/>
<feature type="region of interest" description="Disordered" evidence="8">
    <location>
        <begin position="1"/>
        <end position="110"/>
    </location>
</feature>
<dbReference type="GeneID" id="114038134"/>
<dbReference type="Proteomes" id="UP000314987">
    <property type="component" value="Unassembled WGS sequence"/>
</dbReference>
<dbReference type="AlphaFoldDB" id="A0A4X2M4N3"/>
<feature type="region of interest" description="Disordered" evidence="8">
    <location>
        <begin position="500"/>
        <end position="538"/>
    </location>
</feature>
<evidence type="ECO:0000256" key="7">
    <source>
        <dbReference type="RuleBase" id="RU363090"/>
    </source>
</evidence>
<evidence type="ECO:0000256" key="5">
    <source>
        <dbReference type="ARBA" id="ARBA00022840"/>
    </source>
</evidence>
<sequence>MRRCPCRAPPATEARRRRSRGPGSEGGGLPPPRDWPDAAGARGTLDSAGLQGTLDTAGVRAGPDRIGPQGTLDTAGARGTLDLAGDPRDAEGPQGTLDTAGAKWTPDAALARDQLDAQALEAQPHVVGTQDQPARAGPPGPLDTAKARVDTAGIQAQQSRAGPRGRLDIAEPQDQLARAGLLGMLVTTRSQDQPDGAEPWTQPDIAVPEPQLDREGSQGWPEGAGLWELQDRAGRQGGPYRDSRRTRPEQESSGDQPNKDSHQVMPGRAGPWVWKDGDSPEARLDRDSPQGQIDRAGPWDHWVRPEKAGLGEPPGTKDHQTKRTGDHHSTRGQPEKDAPKPETERASLWGQSDKDIPQVSPGKAGLWGQLDRHYSEVQPDGTISQLSSESDGFWALNRDTLQGWLDRDDPERDDLWGQLDGEGLASRPTGEDLLGRLGVEITLGWPKRDKLEAQSERQDCWGQLDSGGSPLGRLDGGVSQGQPARDCLAVRTEKDNLWGWPGCPGRHSPIPRPENEGPLGKQAGDVSNDQAGEDGPPTVPEKAGFWGQLGKDVPMGHLDRNSSQSLADRDDSLVRAERRSTWAQPHRYGLELPPGGGGLLEQLDSKVTVGHPSRDGPPVGTEQYGLWGPRDRDVGTVRQLDREGPEVGLSRDGPIGRPERPGICGHLAGDDCEPRLVALDSSLPTGHLEVGSPGGALEFLLLEERCHSLLCRGPQGPVPQVIITSEPGTGLLGREQEGPSPHPVGSPARGPGGSGGLSSASSFDESEDDVVIGGGGSSDPEEGPRSGEGPCRPQSFHATDGNTEGSGISQCHPNVSWRKLKTAVHCAPFVVSFRKHYPWVQLSGHKGNFQAGEDGRILKRFCESEQRSLERLMGDALRPFVPTYYGVVEQDGEAFNQMEDLLADFSTPSIMDCKMGTRTYLEEELAKARERPRPRRDMYEKMVAVDPGAPTAEEHAQGAVTKPRYMQWRETVSSTATLGFRIEGIKKADGTCNTNFKKTQGTEQVTRVLEDFVDGDRNLLRKYVKRLEELRGTLENSPFFQTHEVVGSSLLFVHDRTGLAKVWMIDFGKTVPLPAPQTLSHRLPWEEGNHEDGYLWGLDNVIQLLDRLARS</sequence>
<feature type="region of interest" description="Disordered" evidence="8">
    <location>
        <begin position="125"/>
        <end position="365"/>
    </location>
</feature>
<evidence type="ECO:0000256" key="6">
    <source>
        <dbReference type="ARBA" id="ARBA00051963"/>
    </source>
</evidence>
<proteinExistence type="inferred from homology"/>
<dbReference type="GO" id="GO:0032958">
    <property type="term" value="P:inositol phosphate biosynthetic process"/>
    <property type="evidence" value="ECO:0007669"/>
    <property type="project" value="InterPro"/>
</dbReference>
<name>A0A4X2M4N3_VOMUR</name>
<dbReference type="RefSeq" id="XP_027711097.1">
    <property type="nucleotide sequence ID" value="XM_027855296.1"/>
</dbReference>
<dbReference type="InterPro" id="IPR038286">
    <property type="entry name" value="IPK_sf"/>
</dbReference>
<evidence type="ECO:0000256" key="2">
    <source>
        <dbReference type="ARBA" id="ARBA00022679"/>
    </source>
</evidence>
<feature type="region of interest" description="Disordered" evidence="8">
    <location>
        <begin position="716"/>
        <end position="808"/>
    </location>
</feature>
<evidence type="ECO:0000313" key="10">
    <source>
        <dbReference type="Proteomes" id="UP000314987"/>
    </source>
</evidence>
<dbReference type="GeneTree" id="ENSGT00940000160033"/>
<dbReference type="GO" id="GO:0005737">
    <property type="term" value="C:cytoplasm"/>
    <property type="evidence" value="ECO:0007669"/>
    <property type="project" value="TreeGrafter"/>
</dbReference>
<evidence type="ECO:0000256" key="8">
    <source>
        <dbReference type="SAM" id="MobiDB-lite"/>
    </source>
</evidence>
<feature type="compositionally biased region" description="Polar residues" evidence="8">
    <location>
        <begin position="796"/>
        <end position="808"/>
    </location>
</feature>
<dbReference type="SUPFAM" id="SSF56104">
    <property type="entry name" value="SAICAR synthase-like"/>
    <property type="match status" value="1"/>
</dbReference>
<feature type="compositionally biased region" description="Basic and acidic residues" evidence="8">
    <location>
        <begin position="275"/>
        <end position="288"/>
    </location>
</feature>
<keyword evidence="3" id="KW-0547">Nucleotide-binding</keyword>